<dbReference type="GO" id="GO:0016020">
    <property type="term" value="C:membrane"/>
    <property type="evidence" value="ECO:0007669"/>
    <property type="project" value="UniProtKB-SubCell"/>
</dbReference>
<dbReference type="GO" id="GO:0016192">
    <property type="term" value="P:vesicle-mediated transport"/>
    <property type="evidence" value="ECO:0007669"/>
    <property type="project" value="UniProtKB-ARBA"/>
</dbReference>
<keyword evidence="6 7" id="KW-0472">Membrane</keyword>
<evidence type="ECO:0000256" key="6">
    <source>
        <dbReference type="ARBA" id="ARBA00023136"/>
    </source>
</evidence>
<evidence type="ECO:0000256" key="1">
    <source>
        <dbReference type="ARBA" id="ARBA00002501"/>
    </source>
</evidence>
<evidence type="ECO:0000256" key="4">
    <source>
        <dbReference type="ARBA" id="ARBA00022692"/>
    </source>
</evidence>
<evidence type="ECO:0000256" key="2">
    <source>
        <dbReference type="ARBA" id="ARBA00004127"/>
    </source>
</evidence>
<sequence>MAVAGYGTIQQRASTNTPPADDSHLAASPDDGSRTPKYHLASPFSIPSSTEAAALRIARSLTQYILHYTHFVWIVLFITLIPERKVALIYMVIMTYVASLYLLVLRTFPGSIFLHKFIDKRLVLSLLVIATMVGIIFNGAALHLLVTLAATTPLVLVHASMWIGEDAMVAAAGDKEAADFLPVVQQESQQGSR</sequence>
<keyword evidence="7" id="KW-0813">Transport</keyword>
<dbReference type="Proteomes" id="UP001154282">
    <property type="component" value="Unassembled WGS sequence"/>
</dbReference>
<dbReference type="Pfam" id="PF03208">
    <property type="entry name" value="PRA1"/>
    <property type="match status" value="1"/>
</dbReference>
<proteinExistence type="inferred from homology"/>
<feature type="transmembrane region" description="Helical" evidence="7">
    <location>
        <begin position="126"/>
        <end position="146"/>
    </location>
</feature>
<keyword evidence="5 7" id="KW-1133">Transmembrane helix</keyword>
<comment type="function">
    <text evidence="1 7">May be involved in both secretory and endocytic intracellular trafficking in the endosomal/prevacuolar compartments.</text>
</comment>
<name>A0AAV0ILV6_9ROSI</name>
<accession>A0AAV0ILV6</accession>
<comment type="similarity">
    <text evidence="3 7">Belongs to the PRA1 family.</text>
</comment>
<dbReference type="GO" id="GO:0005783">
    <property type="term" value="C:endoplasmic reticulum"/>
    <property type="evidence" value="ECO:0007669"/>
    <property type="project" value="UniProtKB-ARBA"/>
</dbReference>
<evidence type="ECO:0000313" key="10">
    <source>
        <dbReference type="Proteomes" id="UP001154282"/>
    </source>
</evidence>
<keyword evidence="10" id="KW-1185">Reference proteome</keyword>
<evidence type="ECO:0000256" key="8">
    <source>
        <dbReference type="SAM" id="MobiDB-lite"/>
    </source>
</evidence>
<organism evidence="9 10">
    <name type="scientific">Linum tenue</name>
    <dbReference type="NCBI Taxonomy" id="586396"/>
    <lineage>
        <taxon>Eukaryota</taxon>
        <taxon>Viridiplantae</taxon>
        <taxon>Streptophyta</taxon>
        <taxon>Embryophyta</taxon>
        <taxon>Tracheophyta</taxon>
        <taxon>Spermatophyta</taxon>
        <taxon>Magnoliopsida</taxon>
        <taxon>eudicotyledons</taxon>
        <taxon>Gunneridae</taxon>
        <taxon>Pentapetalae</taxon>
        <taxon>rosids</taxon>
        <taxon>fabids</taxon>
        <taxon>Malpighiales</taxon>
        <taxon>Linaceae</taxon>
        <taxon>Linum</taxon>
    </lineage>
</organism>
<dbReference type="AlphaFoldDB" id="A0AAV0ILV6"/>
<gene>
    <name evidence="9" type="ORF">LITE_LOCUS9662</name>
</gene>
<comment type="subcellular location">
    <subcellularLocation>
        <location evidence="2">Endomembrane system</location>
        <topology evidence="2">Multi-pass membrane protein</topology>
    </subcellularLocation>
    <subcellularLocation>
        <location evidence="7">Membrane</location>
        <topology evidence="7">Multi-pass membrane protein</topology>
    </subcellularLocation>
</comment>
<dbReference type="EMBL" id="CAMGYJ010000004">
    <property type="protein sequence ID" value="CAI0397749.1"/>
    <property type="molecule type" value="Genomic_DNA"/>
</dbReference>
<reference evidence="9" key="1">
    <citation type="submission" date="2022-08" db="EMBL/GenBank/DDBJ databases">
        <authorList>
            <person name="Gutierrez-Valencia J."/>
        </authorList>
    </citation>
    <scope>NUCLEOTIDE SEQUENCE</scope>
</reference>
<protein>
    <recommendedName>
        <fullName evidence="7">PRA1 family protein</fullName>
    </recommendedName>
</protein>
<feature type="region of interest" description="Disordered" evidence="8">
    <location>
        <begin position="1"/>
        <end position="34"/>
    </location>
</feature>
<keyword evidence="4 7" id="KW-0812">Transmembrane</keyword>
<feature type="transmembrane region" description="Helical" evidence="7">
    <location>
        <begin position="87"/>
        <end position="105"/>
    </location>
</feature>
<evidence type="ECO:0000256" key="3">
    <source>
        <dbReference type="ARBA" id="ARBA00006483"/>
    </source>
</evidence>
<dbReference type="InterPro" id="IPR004895">
    <property type="entry name" value="Prenylated_rab_accept_PRA1"/>
</dbReference>
<evidence type="ECO:0000256" key="5">
    <source>
        <dbReference type="ARBA" id="ARBA00022989"/>
    </source>
</evidence>
<evidence type="ECO:0000313" key="9">
    <source>
        <dbReference type="EMBL" id="CAI0397749.1"/>
    </source>
</evidence>
<dbReference type="PANTHER" id="PTHR38519:SF3">
    <property type="entry name" value="PRA1 FAMILY PROTEIN"/>
    <property type="match status" value="1"/>
</dbReference>
<feature type="transmembrane region" description="Helical" evidence="7">
    <location>
        <begin position="64"/>
        <end position="81"/>
    </location>
</feature>
<dbReference type="PANTHER" id="PTHR38519">
    <property type="entry name" value="PRA1 FAMILY PROTEIN"/>
    <property type="match status" value="1"/>
</dbReference>
<evidence type="ECO:0000256" key="7">
    <source>
        <dbReference type="RuleBase" id="RU363107"/>
    </source>
</evidence>
<feature type="compositionally biased region" description="Polar residues" evidence="8">
    <location>
        <begin position="8"/>
        <end position="18"/>
    </location>
</feature>
<comment type="caution">
    <text evidence="9">The sequence shown here is derived from an EMBL/GenBank/DDBJ whole genome shotgun (WGS) entry which is preliminary data.</text>
</comment>